<reference evidence="1" key="1">
    <citation type="submission" date="2021-02" db="EMBL/GenBank/DDBJ databases">
        <authorList>
            <person name="Nowell W R."/>
        </authorList>
    </citation>
    <scope>NUCLEOTIDE SEQUENCE</scope>
</reference>
<name>A0A813XK85_9BILA</name>
<organism evidence="1 3">
    <name type="scientific">Rotaria sordida</name>
    <dbReference type="NCBI Taxonomy" id="392033"/>
    <lineage>
        <taxon>Eukaryota</taxon>
        <taxon>Metazoa</taxon>
        <taxon>Spiralia</taxon>
        <taxon>Gnathifera</taxon>
        <taxon>Rotifera</taxon>
        <taxon>Eurotatoria</taxon>
        <taxon>Bdelloidea</taxon>
        <taxon>Philodinida</taxon>
        <taxon>Philodinidae</taxon>
        <taxon>Rotaria</taxon>
    </lineage>
</organism>
<evidence type="ECO:0000313" key="3">
    <source>
        <dbReference type="Proteomes" id="UP000663882"/>
    </source>
</evidence>
<dbReference type="EMBL" id="CAJNOO010000237">
    <property type="protein sequence ID" value="CAF0871121.1"/>
    <property type="molecule type" value="Genomic_DNA"/>
</dbReference>
<accession>A0A813XK85</accession>
<dbReference type="EMBL" id="CAJOAX010003044">
    <property type="protein sequence ID" value="CAF3833611.1"/>
    <property type="molecule type" value="Genomic_DNA"/>
</dbReference>
<evidence type="ECO:0000313" key="1">
    <source>
        <dbReference type="EMBL" id="CAF0871121.1"/>
    </source>
</evidence>
<dbReference type="Proteomes" id="UP000663823">
    <property type="component" value="Unassembled WGS sequence"/>
</dbReference>
<gene>
    <name evidence="2" type="ORF">OTI717_LOCUS20144</name>
    <name evidence="1" type="ORF">RFH988_LOCUS7477</name>
</gene>
<dbReference type="AlphaFoldDB" id="A0A813XK85"/>
<dbReference type="Proteomes" id="UP000663882">
    <property type="component" value="Unassembled WGS sequence"/>
</dbReference>
<proteinExistence type="predicted"/>
<evidence type="ECO:0000313" key="2">
    <source>
        <dbReference type="EMBL" id="CAF3833611.1"/>
    </source>
</evidence>
<sequence length="81" mass="8674">MTSLSISLKPPYTVCGNKSVGISRCEGCLQFDVALALIAISGTSILSYEGFGWSSDNDIYCPGSEIKVNVNFRDMKGQTST</sequence>
<protein>
    <submittedName>
        <fullName evidence="1">Uncharacterized protein</fullName>
    </submittedName>
</protein>
<comment type="caution">
    <text evidence="1">The sequence shown here is derived from an EMBL/GenBank/DDBJ whole genome shotgun (WGS) entry which is preliminary data.</text>
</comment>